<name>B0CW84_LACBS</name>
<keyword evidence="3" id="KW-1185">Reference proteome</keyword>
<feature type="region of interest" description="Disordered" evidence="1">
    <location>
        <begin position="103"/>
        <end position="124"/>
    </location>
</feature>
<dbReference type="AlphaFoldDB" id="B0CW84"/>
<gene>
    <name evidence="2" type="ORF">LACBIDRAFT_322422</name>
</gene>
<dbReference type="GeneID" id="6071289"/>
<reference evidence="2 3" key="1">
    <citation type="journal article" date="2008" name="Nature">
        <title>The genome of Laccaria bicolor provides insights into mycorrhizal symbiosis.</title>
        <authorList>
            <person name="Martin F."/>
            <person name="Aerts A."/>
            <person name="Ahren D."/>
            <person name="Brun A."/>
            <person name="Danchin E.G.J."/>
            <person name="Duchaussoy F."/>
            <person name="Gibon J."/>
            <person name="Kohler A."/>
            <person name="Lindquist E."/>
            <person name="Pereda V."/>
            <person name="Salamov A."/>
            <person name="Shapiro H.J."/>
            <person name="Wuyts J."/>
            <person name="Blaudez D."/>
            <person name="Buee M."/>
            <person name="Brokstein P."/>
            <person name="Canbaeck B."/>
            <person name="Cohen D."/>
            <person name="Courty P.E."/>
            <person name="Coutinho P.M."/>
            <person name="Delaruelle C."/>
            <person name="Detter J.C."/>
            <person name="Deveau A."/>
            <person name="DiFazio S."/>
            <person name="Duplessis S."/>
            <person name="Fraissinet-Tachet L."/>
            <person name="Lucic E."/>
            <person name="Frey-Klett P."/>
            <person name="Fourrey C."/>
            <person name="Feussner I."/>
            <person name="Gay G."/>
            <person name="Grimwood J."/>
            <person name="Hoegger P.J."/>
            <person name="Jain P."/>
            <person name="Kilaru S."/>
            <person name="Labbe J."/>
            <person name="Lin Y.C."/>
            <person name="Legue V."/>
            <person name="Le Tacon F."/>
            <person name="Marmeisse R."/>
            <person name="Melayah D."/>
            <person name="Montanini B."/>
            <person name="Muratet M."/>
            <person name="Nehls U."/>
            <person name="Niculita-Hirzel H."/>
            <person name="Oudot-Le Secq M.P."/>
            <person name="Peter M."/>
            <person name="Quesneville H."/>
            <person name="Rajashekar B."/>
            <person name="Reich M."/>
            <person name="Rouhier N."/>
            <person name="Schmutz J."/>
            <person name="Yin T."/>
            <person name="Chalot M."/>
            <person name="Henrissat B."/>
            <person name="Kuees U."/>
            <person name="Lucas S."/>
            <person name="Van de Peer Y."/>
            <person name="Podila G.K."/>
            <person name="Polle A."/>
            <person name="Pukkila P.J."/>
            <person name="Richardson P.M."/>
            <person name="Rouze P."/>
            <person name="Sanders I.R."/>
            <person name="Stajich J.E."/>
            <person name="Tunlid A."/>
            <person name="Tuskan G."/>
            <person name="Grigoriev I.V."/>
        </authorList>
    </citation>
    <scope>NUCLEOTIDE SEQUENCE [LARGE SCALE GENOMIC DNA]</scope>
    <source>
        <strain evidence="3">S238N-H82 / ATCC MYA-4686</strain>
    </source>
</reference>
<accession>B0CW84</accession>
<dbReference type="OrthoDB" id="2996139at2759"/>
<dbReference type="RefSeq" id="XP_001875961.1">
    <property type="nucleotide sequence ID" value="XM_001875926.1"/>
</dbReference>
<organism evidence="3">
    <name type="scientific">Laccaria bicolor (strain S238N-H82 / ATCC MYA-4686)</name>
    <name type="common">Bicoloured deceiver</name>
    <name type="synonym">Laccaria laccata var. bicolor</name>
    <dbReference type="NCBI Taxonomy" id="486041"/>
    <lineage>
        <taxon>Eukaryota</taxon>
        <taxon>Fungi</taxon>
        <taxon>Dikarya</taxon>
        <taxon>Basidiomycota</taxon>
        <taxon>Agaricomycotina</taxon>
        <taxon>Agaricomycetes</taxon>
        <taxon>Agaricomycetidae</taxon>
        <taxon>Agaricales</taxon>
        <taxon>Agaricineae</taxon>
        <taxon>Hydnangiaceae</taxon>
        <taxon>Laccaria</taxon>
    </lineage>
</organism>
<dbReference type="Proteomes" id="UP000001194">
    <property type="component" value="Unassembled WGS sequence"/>
</dbReference>
<protein>
    <submittedName>
        <fullName evidence="2">Predicted protein</fullName>
    </submittedName>
</protein>
<proteinExistence type="predicted"/>
<evidence type="ECO:0000313" key="2">
    <source>
        <dbReference type="EMBL" id="EDR13463.1"/>
    </source>
</evidence>
<dbReference type="EMBL" id="DS547093">
    <property type="protein sequence ID" value="EDR13463.1"/>
    <property type="molecule type" value="Genomic_DNA"/>
</dbReference>
<dbReference type="KEGG" id="lbc:LACBIDRAFT_322422"/>
<sequence>MTDTLVTKTGDWYSNLLPLQVSKTLLSAYNQSPDSHFESSIVTTLRIPMPTPGTPTTPYFKGKRIEDFLDSLEQHADSVSLVMYFVIVTQKCRLLLKRDSVNASYENEKTNPSSKFEDIVTPVH</sequence>
<evidence type="ECO:0000256" key="1">
    <source>
        <dbReference type="SAM" id="MobiDB-lite"/>
    </source>
</evidence>
<dbReference type="HOGENOM" id="CLU_2004310_0_0_1"/>
<feature type="compositionally biased region" description="Polar residues" evidence="1">
    <location>
        <begin position="103"/>
        <end position="114"/>
    </location>
</feature>
<evidence type="ECO:0000313" key="3">
    <source>
        <dbReference type="Proteomes" id="UP000001194"/>
    </source>
</evidence>
<dbReference type="InParanoid" id="B0CW84"/>